<sequence length="258" mass="29227">MSHINSPTTPGTTMTFMNSILDHRSPTTDQIFKTGIALSTHPSTPTIEPLPPLDYFLINQLIALARPHLTKRELKRMDYMADARRSFYECHHKIQVAYRGLLDAYACAEILDAQFEHLRCQLADNIADNGAGVAGTHQQLCAIGIQRRRNNEDMRVRLEILRARTRNRQHVAAWYSDLKMLFLRDEMPWLVALGKQTYDWVVRQRKEERPIMVSLPSPSPHHEPRGFMEGAGSDHCSDSGGTSTQESDDGSNGNEGEE</sequence>
<feature type="compositionally biased region" description="Polar residues" evidence="1">
    <location>
        <begin position="239"/>
        <end position="258"/>
    </location>
</feature>
<accession>A0A8H3I8Z2</accession>
<dbReference type="Proteomes" id="UP000664203">
    <property type="component" value="Unassembled WGS sequence"/>
</dbReference>
<protein>
    <submittedName>
        <fullName evidence="2">Uncharacterized protein</fullName>
    </submittedName>
</protein>
<organism evidence="2 3">
    <name type="scientific">Alectoria fallacina</name>
    <dbReference type="NCBI Taxonomy" id="1903189"/>
    <lineage>
        <taxon>Eukaryota</taxon>
        <taxon>Fungi</taxon>
        <taxon>Dikarya</taxon>
        <taxon>Ascomycota</taxon>
        <taxon>Pezizomycotina</taxon>
        <taxon>Lecanoromycetes</taxon>
        <taxon>OSLEUM clade</taxon>
        <taxon>Lecanoromycetidae</taxon>
        <taxon>Lecanorales</taxon>
        <taxon>Lecanorineae</taxon>
        <taxon>Parmeliaceae</taxon>
        <taxon>Alectoria</taxon>
    </lineage>
</organism>
<name>A0A8H3I8Z2_9LECA</name>
<dbReference type="EMBL" id="CAJPDR010000121">
    <property type="protein sequence ID" value="CAF9919312.1"/>
    <property type="molecule type" value="Genomic_DNA"/>
</dbReference>
<feature type="region of interest" description="Disordered" evidence="1">
    <location>
        <begin position="211"/>
        <end position="258"/>
    </location>
</feature>
<evidence type="ECO:0000313" key="2">
    <source>
        <dbReference type="EMBL" id="CAF9919312.1"/>
    </source>
</evidence>
<reference evidence="2" key="1">
    <citation type="submission" date="2021-03" db="EMBL/GenBank/DDBJ databases">
        <authorList>
            <person name="Tagirdzhanova G."/>
        </authorList>
    </citation>
    <scope>NUCLEOTIDE SEQUENCE</scope>
</reference>
<dbReference type="OrthoDB" id="5355396at2759"/>
<evidence type="ECO:0000313" key="3">
    <source>
        <dbReference type="Proteomes" id="UP000664203"/>
    </source>
</evidence>
<dbReference type="AlphaFoldDB" id="A0A8H3I8Z2"/>
<evidence type="ECO:0000256" key="1">
    <source>
        <dbReference type="SAM" id="MobiDB-lite"/>
    </source>
</evidence>
<keyword evidence="3" id="KW-1185">Reference proteome</keyword>
<proteinExistence type="predicted"/>
<gene>
    <name evidence="2" type="ORF">ALECFALPRED_001120</name>
</gene>
<comment type="caution">
    <text evidence="2">The sequence shown here is derived from an EMBL/GenBank/DDBJ whole genome shotgun (WGS) entry which is preliminary data.</text>
</comment>